<evidence type="ECO:0000313" key="1">
    <source>
        <dbReference type="EMBL" id="KAJ8001192.1"/>
    </source>
</evidence>
<accession>A0ACC2GC94</accession>
<keyword evidence="2" id="KW-1185">Reference proteome</keyword>
<comment type="caution">
    <text evidence="1">The sequence shown here is derived from an EMBL/GenBank/DDBJ whole genome shotgun (WGS) entry which is preliminary data.</text>
</comment>
<protein>
    <submittedName>
        <fullName evidence="1">Uncharacterized protein</fullName>
    </submittedName>
</protein>
<dbReference type="Proteomes" id="UP001157502">
    <property type="component" value="Chromosome 15"/>
</dbReference>
<sequence length="229" mass="26184">MTGFLWVPIWPLYMASPTLSLCPSTGSFFPSLKPSDLVFKVIFWLGYFNSCINPFIYPCSSKEFQRAFTRLLRCQCSRRRRVLRRFYDQRWRTAVKGHPHPGMGGISLGTMDSMCSARVDDYSSEYAIHHESCDSSHYYQGANGRSLSFKRWRLFPPLRKSSLHLKEKMNNLSNRIKGAPGGKGCVTAPALARTEIDTVSMGIYNDVAEQNSFQIYDLKECYGLKETDI</sequence>
<gene>
    <name evidence="1" type="ORF">DPEC_G00188740</name>
</gene>
<evidence type="ECO:0000313" key="2">
    <source>
        <dbReference type="Proteomes" id="UP001157502"/>
    </source>
</evidence>
<reference evidence="1" key="1">
    <citation type="submission" date="2021-05" db="EMBL/GenBank/DDBJ databases">
        <authorList>
            <person name="Pan Q."/>
            <person name="Jouanno E."/>
            <person name="Zahm M."/>
            <person name="Klopp C."/>
            <person name="Cabau C."/>
            <person name="Louis A."/>
            <person name="Berthelot C."/>
            <person name="Parey E."/>
            <person name="Roest Crollius H."/>
            <person name="Montfort J."/>
            <person name="Robinson-Rechavi M."/>
            <person name="Bouchez O."/>
            <person name="Lampietro C."/>
            <person name="Lopez Roques C."/>
            <person name="Donnadieu C."/>
            <person name="Postlethwait J."/>
            <person name="Bobe J."/>
            <person name="Dillon D."/>
            <person name="Chandos A."/>
            <person name="von Hippel F."/>
            <person name="Guiguen Y."/>
        </authorList>
    </citation>
    <scope>NUCLEOTIDE SEQUENCE</scope>
    <source>
        <strain evidence="1">YG-Jan2019</strain>
    </source>
</reference>
<proteinExistence type="predicted"/>
<dbReference type="EMBL" id="CM055742">
    <property type="protein sequence ID" value="KAJ8001192.1"/>
    <property type="molecule type" value="Genomic_DNA"/>
</dbReference>
<name>A0ACC2GC94_DALPE</name>
<organism evidence="1 2">
    <name type="scientific">Dallia pectoralis</name>
    <name type="common">Alaska blackfish</name>
    <dbReference type="NCBI Taxonomy" id="75939"/>
    <lineage>
        <taxon>Eukaryota</taxon>
        <taxon>Metazoa</taxon>
        <taxon>Chordata</taxon>
        <taxon>Craniata</taxon>
        <taxon>Vertebrata</taxon>
        <taxon>Euteleostomi</taxon>
        <taxon>Actinopterygii</taxon>
        <taxon>Neopterygii</taxon>
        <taxon>Teleostei</taxon>
        <taxon>Protacanthopterygii</taxon>
        <taxon>Esociformes</taxon>
        <taxon>Umbridae</taxon>
        <taxon>Dallia</taxon>
    </lineage>
</organism>